<organism evidence="1 2">
    <name type="scientific">Kibdelosporangium banguiense</name>
    <dbReference type="NCBI Taxonomy" id="1365924"/>
    <lineage>
        <taxon>Bacteria</taxon>
        <taxon>Bacillati</taxon>
        <taxon>Actinomycetota</taxon>
        <taxon>Actinomycetes</taxon>
        <taxon>Pseudonocardiales</taxon>
        <taxon>Pseudonocardiaceae</taxon>
        <taxon>Kibdelosporangium</taxon>
    </lineage>
</organism>
<accession>A0ABS4TM50</accession>
<sequence>MSFPDREALFRLGFRELVDRLDALRITDLALVDPAERGDHYDWLLLVERFPERLVKACHELTEDELRHSFELADSIFHGAETYGGRPREDILHARFNLSAVLLRTIPARPGLAYLDPAGLLRDYLAALPMTLAEAQQMELRRDTLDTAEFLRLREPKLLMMPLKLVDHLFEESADLDEYRKWKELWPDLA</sequence>
<evidence type="ECO:0000313" key="1">
    <source>
        <dbReference type="EMBL" id="MBP2325482.1"/>
    </source>
</evidence>
<comment type="caution">
    <text evidence="1">The sequence shown here is derived from an EMBL/GenBank/DDBJ whole genome shotgun (WGS) entry which is preliminary data.</text>
</comment>
<gene>
    <name evidence="1" type="ORF">JOF56_005867</name>
</gene>
<dbReference type="Proteomes" id="UP001519332">
    <property type="component" value="Unassembled WGS sequence"/>
</dbReference>
<protein>
    <submittedName>
        <fullName evidence="1">Uncharacterized protein</fullName>
    </submittedName>
</protein>
<name>A0ABS4TM50_9PSEU</name>
<keyword evidence="2" id="KW-1185">Reference proteome</keyword>
<dbReference type="EMBL" id="JAGINW010000001">
    <property type="protein sequence ID" value="MBP2325482.1"/>
    <property type="molecule type" value="Genomic_DNA"/>
</dbReference>
<dbReference type="RefSeq" id="WP_209642675.1">
    <property type="nucleotide sequence ID" value="NZ_JAGINW010000001.1"/>
</dbReference>
<evidence type="ECO:0000313" key="2">
    <source>
        <dbReference type="Proteomes" id="UP001519332"/>
    </source>
</evidence>
<proteinExistence type="predicted"/>
<reference evidence="1 2" key="1">
    <citation type="submission" date="2021-03" db="EMBL/GenBank/DDBJ databases">
        <title>Sequencing the genomes of 1000 actinobacteria strains.</title>
        <authorList>
            <person name="Klenk H.-P."/>
        </authorList>
    </citation>
    <scope>NUCLEOTIDE SEQUENCE [LARGE SCALE GENOMIC DNA]</scope>
    <source>
        <strain evidence="1 2">DSM 46670</strain>
    </source>
</reference>